<keyword evidence="10" id="KW-1185">Reference proteome</keyword>
<dbReference type="EMBL" id="BAABUK010000017">
    <property type="protein sequence ID" value="GAA5813617.1"/>
    <property type="molecule type" value="Genomic_DNA"/>
</dbReference>
<dbReference type="PANTHER" id="PTHR24324">
    <property type="entry name" value="HOMEOBOX PROTEIN HHEX"/>
    <property type="match status" value="1"/>
</dbReference>
<evidence type="ECO:0000256" key="7">
    <source>
        <dbReference type="SAM" id="MobiDB-lite"/>
    </source>
</evidence>
<feature type="region of interest" description="Disordered" evidence="7">
    <location>
        <begin position="207"/>
        <end position="273"/>
    </location>
</feature>
<dbReference type="InterPro" id="IPR001356">
    <property type="entry name" value="HD"/>
</dbReference>
<dbReference type="PROSITE" id="PS00027">
    <property type="entry name" value="HOMEOBOX_1"/>
    <property type="match status" value="1"/>
</dbReference>
<comment type="caution">
    <text evidence="9">The sequence shown here is derived from an EMBL/GenBank/DDBJ whole genome shotgun (WGS) entry which is preliminary data.</text>
</comment>
<dbReference type="SMART" id="SM00389">
    <property type="entry name" value="HOX"/>
    <property type="match status" value="1"/>
</dbReference>
<dbReference type="Gene3D" id="1.10.10.60">
    <property type="entry name" value="Homeodomain-like"/>
    <property type="match status" value="1"/>
</dbReference>
<comment type="subcellular location">
    <subcellularLocation>
        <location evidence="1 5 6">Nucleus</location>
    </subcellularLocation>
</comment>
<evidence type="ECO:0000313" key="10">
    <source>
        <dbReference type="Proteomes" id="UP001473302"/>
    </source>
</evidence>
<accession>A0ABP9Z3C2</accession>
<evidence type="ECO:0000256" key="3">
    <source>
        <dbReference type="ARBA" id="ARBA00023155"/>
    </source>
</evidence>
<dbReference type="SUPFAM" id="SSF46689">
    <property type="entry name" value="Homeodomain-like"/>
    <property type="match status" value="1"/>
</dbReference>
<name>A0ABP9Z3C2_9FUNG</name>
<feature type="DNA-binding region" description="Homeobox" evidence="5">
    <location>
        <begin position="47"/>
        <end position="106"/>
    </location>
</feature>
<evidence type="ECO:0000256" key="4">
    <source>
        <dbReference type="ARBA" id="ARBA00023242"/>
    </source>
</evidence>
<dbReference type="Pfam" id="PF24818">
    <property type="entry name" value="PH_TRF2_HOY1"/>
    <property type="match status" value="1"/>
</dbReference>
<keyword evidence="4 5" id="KW-0539">Nucleus</keyword>
<dbReference type="PANTHER" id="PTHR24324:SF5">
    <property type="entry name" value="HEMATOPOIETICALLY-EXPRESSED HOMEOBOX PROTEIN HHEX"/>
    <property type="match status" value="1"/>
</dbReference>
<evidence type="ECO:0000256" key="6">
    <source>
        <dbReference type="RuleBase" id="RU000682"/>
    </source>
</evidence>
<keyword evidence="3 5" id="KW-0371">Homeobox</keyword>
<evidence type="ECO:0000313" key="9">
    <source>
        <dbReference type="EMBL" id="GAA5813617.1"/>
    </source>
</evidence>
<evidence type="ECO:0000256" key="5">
    <source>
        <dbReference type="PROSITE-ProRule" id="PRU00108"/>
    </source>
</evidence>
<feature type="region of interest" description="Disordered" evidence="7">
    <location>
        <begin position="166"/>
        <end position="185"/>
    </location>
</feature>
<dbReference type="InterPro" id="IPR057939">
    <property type="entry name" value="TRF2_HOY1_PH"/>
</dbReference>
<reference evidence="9 10" key="1">
    <citation type="submission" date="2024-04" db="EMBL/GenBank/DDBJ databases">
        <title>genome sequences of Mucor flavus KT1a and Helicostylum pulchrum KT1b strains isolated from the surface of a dry-aged beef.</title>
        <authorList>
            <person name="Toyotome T."/>
            <person name="Hosono M."/>
            <person name="Torimaru M."/>
            <person name="Fukuda K."/>
            <person name="Mikami N."/>
        </authorList>
    </citation>
    <scope>NUCLEOTIDE SEQUENCE [LARGE SCALE GENOMIC DNA]</scope>
    <source>
        <strain evidence="9 10">KT1a</strain>
    </source>
</reference>
<dbReference type="CDD" id="cd00086">
    <property type="entry name" value="homeodomain"/>
    <property type="match status" value="1"/>
</dbReference>
<sequence length="468" mass="53472">MSLPGYNTNMSYLGDLQQYHEKHTMFSIPPPPPLVVPPPPFDRDISPPRKRTRTSPEQLAILEKSFSTNPSPNNRVREQLSHQLGMPERSIQIWFQNRRAKVKNQAKRTMQIKDSTLYNQQQYAASAAAAACQSAAFQQQRDTIDPNLYYYYYYYYFHQQQQQQQQLQGDITPVPSTSYSTPTNTSWSNPMAAAAAALVPDLTLSASTSSSSITSDNRRHAHHHRSSSASSISERTRAHSVGPYPYYRKSTPQERHSSLGPPLTPNTPLTQSIPPLPPPPANQFLYPNESRLYNSSTIIEEPYSISTTSVKPDQKFNLSAQTLQIGSWKRVCDLTCQIDLGTRTIIWCIGDEQQKFRIDINLNLVQYIKTSQHRLEFFLSSPLQIKFYMTTSNESWVQCHDFTQDKQASLENVHVLESFDELLQSQFMDLLMQAPELQSLVIQEEEYHSNNTMDSNLLLLQGLHLPQH</sequence>
<dbReference type="PROSITE" id="PS50071">
    <property type="entry name" value="HOMEOBOX_2"/>
    <property type="match status" value="1"/>
</dbReference>
<dbReference type="InterPro" id="IPR051000">
    <property type="entry name" value="Homeobox_DNA-bind_prot"/>
</dbReference>
<evidence type="ECO:0000256" key="2">
    <source>
        <dbReference type="ARBA" id="ARBA00023125"/>
    </source>
</evidence>
<evidence type="ECO:0000256" key="1">
    <source>
        <dbReference type="ARBA" id="ARBA00004123"/>
    </source>
</evidence>
<keyword evidence="2 5" id="KW-0238">DNA-binding</keyword>
<dbReference type="Pfam" id="PF00046">
    <property type="entry name" value="Homeodomain"/>
    <property type="match status" value="1"/>
</dbReference>
<organism evidence="9 10">
    <name type="scientific">Mucor flavus</name>
    <dbReference type="NCBI Taxonomy" id="439312"/>
    <lineage>
        <taxon>Eukaryota</taxon>
        <taxon>Fungi</taxon>
        <taxon>Fungi incertae sedis</taxon>
        <taxon>Mucoromycota</taxon>
        <taxon>Mucoromycotina</taxon>
        <taxon>Mucoromycetes</taxon>
        <taxon>Mucorales</taxon>
        <taxon>Mucorineae</taxon>
        <taxon>Mucoraceae</taxon>
        <taxon>Mucor</taxon>
    </lineage>
</organism>
<dbReference type="Proteomes" id="UP001473302">
    <property type="component" value="Unassembled WGS sequence"/>
</dbReference>
<proteinExistence type="predicted"/>
<dbReference type="InterPro" id="IPR009057">
    <property type="entry name" value="Homeodomain-like_sf"/>
</dbReference>
<evidence type="ECO:0000259" key="8">
    <source>
        <dbReference type="PROSITE" id="PS50071"/>
    </source>
</evidence>
<gene>
    <name evidence="9" type="ORF">MFLAVUS_007100</name>
</gene>
<protein>
    <recommendedName>
        <fullName evidence="8">Homeobox domain-containing protein</fullName>
    </recommendedName>
</protein>
<dbReference type="InterPro" id="IPR017970">
    <property type="entry name" value="Homeobox_CS"/>
</dbReference>
<feature type="domain" description="Homeobox" evidence="8">
    <location>
        <begin position="45"/>
        <end position="105"/>
    </location>
</feature>